<feature type="region of interest" description="Disordered" evidence="2">
    <location>
        <begin position="468"/>
        <end position="498"/>
    </location>
</feature>
<name>A0A6P7FVC5_DIAVI</name>
<dbReference type="OrthoDB" id="6737266at2759"/>
<feature type="coiled-coil region" evidence="1">
    <location>
        <begin position="211"/>
        <end position="258"/>
    </location>
</feature>
<sequence length="610" mass="70396">MIVDYDRTSSMDLTTNPDFRNESFLSILDNKNQIISSLKHRLENQKLQILYYLKKEIDYPKIIDLSRTCTSETSESLPVSLALEHFKKEHNIKSNLSSLYDYMKNVDSKLINNLNSQEYLLKTLVETLIEIIRNSEKNGLHTNPIITKSSFWIDLFNDLLKATIGLRKNLHSFQISCNNLVVLEDERNSLVEQVLCLTPEERLNFNILMTIKQEQIELDKKSLELRKQQENYKELRILNAIEEDVSGLQKEINMSIDEANKLSYVGNLINNLHKDAKMLLDVTRKYDRANEYKSFIINLIKIAISNGELRTNNKEELSLFQAIKTEFQSIQKQLKEDLTHIKDKYECIKDRLHTVLQEKNELKIINNELECLIKYMEKSHVHEINSLKQERDKLKTQLEDLKVHKGSNNDPLTTLSSNIPRKDTEMKKTIKLLEKKLSVMTETIAKQNQEILRRGETIEDLKRSCKRANKESIGVQHGSKKDSTSTQRLEKSAVTVKSTVGPEEKLNFKTPVASLNKSSGRSSKKKLLVKKSVNKDVKLNKSSTSHSNSTHTKNSDKKYTEKKVESSDNVIELMKDCSRESVPDFCSPVRATIGSERKCSRSVEVLRTNN</sequence>
<keyword evidence="1" id="KW-0175">Coiled coil</keyword>
<evidence type="ECO:0000313" key="3">
    <source>
        <dbReference type="RefSeq" id="XP_028136690.1"/>
    </source>
</evidence>
<proteinExistence type="predicted"/>
<gene>
    <name evidence="3" type="primary">LOC114331343</name>
</gene>
<reference evidence="3" key="1">
    <citation type="submission" date="2025-08" db="UniProtKB">
        <authorList>
            <consortium name="RefSeq"/>
        </authorList>
    </citation>
    <scope>IDENTIFICATION</scope>
    <source>
        <tissue evidence="3">Whole insect</tissue>
    </source>
</reference>
<organism evidence="3">
    <name type="scientific">Diabrotica virgifera virgifera</name>
    <name type="common">western corn rootworm</name>
    <dbReference type="NCBI Taxonomy" id="50390"/>
    <lineage>
        <taxon>Eukaryota</taxon>
        <taxon>Metazoa</taxon>
        <taxon>Ecdysozoa</taxon>
        <taxon>Arthropoda</taxon>
        <taxon>Hexapoda</taxon>
        <taxon>Insecta</taxon>
        <taxon>Pterygota</taxon>
        <taxon>Neoptera</taxon>
        <taxon>Endopterygota</taxon>
        <taxon>Coleoptera</taxon>
        <taxon>Polyphaga</taxon>
        <taxon>Cucujiformia</taxon>
        <taxon>Chrysomeloidea</taxon>
        <taxon>Chrysomelidae</taxon>
        <taxon>Galerucinae</taxon>
        <taxon>Diabroticina</taxon>
        <taxon>Diabroticites</taxon>
        <taxon>Diabrotica</taxon>
    </lineage>
</organism>
<dbReference type="RefSeq" id="XP_028136690.1">
    <property type="nucleotide sequence ID" value="XM_028280889.1"/>
</dbReference>
<feature type="compositionally biased region" description="Low complexity" evidence="2">
    <location>
        <begin position="540"/>
        <end position="552"/>
    </location>
</feature>
<feature type="compositionally biased region" description="Basic and acidic residues" evidence="2">
    <location>
        <begin position="479"/>
        <end position="491"/>
    </location>
</feature>
<dbReference type="InParanoid" id="A0A6P7FVC5"/>
<feature type="coiled-coil region" evidence="1">
    <location>
        <begin position="377"/>
        <end position="404"/>
    </location>
</feature>
<feature type="region of interest" description="Disordered" evidence="2">
    <location>
        <begin position="533"/>
        <end position="565"/>
    </location>
</feature>
<accession>A0A6P7FVC5</accession>
<feature type="compositionally biased region" description="Basic and acidic residues" evidence="2">
    <location>
        <begin position="553"/>
        <end position="565"/>
    </location>
</feature>
<dbReference type="KEGG" id="dvv:114331343"/>
<protein>
    <submittedName>
        <fullName evidence="3">Leucine-rich repeat-containing protein DDB_G0290503</fullName>
    </submittedName>
</protein>
<dbReference type="AlphaFoldDB" id="A0A6P7FVC5"/>
<evidence type="ECO:0000256" key="1">
    <source>
        <dbReference type="SAM" id="Coils"/>
    </source>
</evidence>
<evidence type="ECO:0000256" key="2">
    <source>
        <dbReference type="SAM" id="MobiDB-lite"/>
    </source>
</evidence>